<sequence length="189" mass="22096">MVDEQTHYFLALPVPESVRKQLHELTAFPELQNFKSMTHVDDYHITLFFLGGVDEGQLTQLQKNLPSMLRHFSAFDVQLNGVAVFGNENWPRVLFADVKKIQSLMDLQAAVMEKCVDAGLKKEKRPFRPHITIAKRWKHKEICPIETLQSETRHWKDIHWQVQEVGLYAVRLGQLPRYQFVTRFPLQSV</sequence>
<proteinExistence type="inferred from homology"/>
<dbReference type="InterPro" id="IPR009097">
    <property type="entry name" value="Cyclic_Pdiesterase"/>
</dbReference>
<dbReference type="GO" id="GO:0008664">
    <property type="term" value="F:RNA 2',3'-cyclic 3'-phosphodiesterase activity"/>
    <property type="evidence" value="ECO:0007669"/>
    <property type="project" value="UniProtKB-EC"/>
</dbReference>
<comment type="catalytic activity">
    <reaction evidence="2">
        <text>a 3'-end 2',3'-cyclophospho-ribonucleotide-RNA + H2O = a 3'-end 2'-phospho-ribonucleotide-RNA + H(+)</text>
        <dbReference type="Rhea" id="RHEA:11828"/>
        <dbReference type="Rhea" id="RHEA-COMP:10464"/>
        <dbReference type="Rhea" id="RHEA-COMP:17353"/>
        <dbReference type="ChEBI" id="CHEBI:15377"/>
        <dbReference type="ChEBI" id="CHEBI:15378"/>
        <dbReference type="ChEBI" id="CHEBI:83064"/>
        <dbReference type="ChEBI" id="CHEBI:173113"/>
        <dbReference type="EC" id="3.1.4.58"/>
    </reaction>
</comment>
<dbReference type="InterPro" id="IPR004175">
    <property type="entry name" value="RNA_CPDase"/>
</dbReference>
<comment type="function">
    <text evidence="2">Hydrolyzes RNA 2',3'-cyclic phosphodiester to an RNA 2'-phosphomonoester.</text>
</comment>
<feature type="short sequence motif" description="HXTX 2" evidence="2">
    <location>
        <begin position="130"/>
        <end position="133"/>
    </location>
</feature>
<protein>
    <recommendedName>
        <fullName evidence="2">RNA 2',3'-cyclic phosphodiesterase</fullName>
        <shortName evidence="2">RNA 2',3'-CPDase</shortName>
        <ecNumber evidence="2">3.1.4.58</ecNumber>
    </recommendedName>
</protein>
<dbReference type="NCBIfam" id="TIGR02258">
    <property type="entry name" value="2_5_ligase"/>
    <property type="match status" value="1"/>
</dbReference>
<dbReference type="AlphaFoldDB" id="A0A1G8NIF9"/>
<reference evidence="3 4" key="1">
    <citation type="submission" date="2016-10" db="EMBL/GenBank/DDBJ databases">
        <authorList>
            <person name="de Groot N.N."/>
        </authorList>
    </citation>
    <scope>NUCLEOTIDE SEQUENCE [LARGE SCALE GENOMIC DNA]</scope>
    <source>
        <strain evidence="3 4">DSM 21771</strain>
    </source>
</reference>
<keyword evidence="3" id="KW-0436">Ligase</keyword>
<dbReference type="PANTHER" id="PTHR35561:SF1">
    <property type="entry name" value="RNA 2',3'-CYCLIC PHOSPHODIESTERASE"/>
    <property type="match status" value="1"/>
</dbReference>
<accession>A0A1G8NIF9</accession>
<organism evidence="3 4">
    <name type="scientific">Natribacillus halophilus</name>
    <dbReference type="NCBI Taxonomy" id="549003"/>
    <lineage>
        <taxon>Bacteria</taxon>
        <taxon>Bacillati</taxon>
        <taxon>Bacillota</taxon>
        <taxon>Bacilli</taxon>
        <taxon>Bacillales</taxon>
        <taxon>Bacillaceae</taxon>
        <taxon>Natribacillus</taxon>
    </lineage>
</organism>
<dbReference type="HAMAP" id="MF_01940">
    <property type="entry name" value="RNA_CPDase"/>
    <property type="match status" value="1"/>
</dbReference>
<dbReference type="EMBL" id="FNEN01000006">
    <property type="protein sequence ID" value="SDI79280.1"/>
    <property type="molecule type" value="Genomic_DNA"/>
</dbReference>
<evidence type="ECO:0000313" key="3">
    <source>
        <dbReference type="EMBL" id="SDI79280.1"/>
    </source>
</evidence>
<dbReference type="RefSeq" id="WP_090398041.1">
    <property type="nucleotide sequence ID" value="NZ_FNEN01000006.1"/>
</dbReference>
<gene>
    <name evidence="3" type="ORF">SAMN04488123_10671</name>
</gene>
<dbReference type="Gene3D" id="3.90.1140.10">
    <property type="entry name" value="Cyclic phosphodiesterase"/>
    <property type="match status" value="1"/>
</dbReference>
<dbReference type="GO" id="GO:0004113">
    <property type="term" value="F:2',3'-cyclic-nucleotide 3'-phosphodiesterase activity"/>
    <property type="evidence" value="ECO:0007669"/>
    <property type="project" value="InterPro"/>
</dbReference>
<feature type="short sequence motif" description="HXTX 1" evidence="2">
    <location>
        <begin position="44"/>
        <end position="47"/>
    </location>
</feature>
<keyword evidence="1 2" id="KW-0378">Hydrolase</keyword>
<keyword evidence="4" id="KW-1185">Reference proteome</keyword>
<dbReference type="Pfam" id="PF13563">
    <property type="entry name" value="2_5_RNA_ligase2"/>
    <property type="match status" value="1"/>
</dbReference>
<evidence type="ECO:0000313" key="4">
    <source>
        <dbReference type="Proteomes" id="UP000198853"/>
    </source>
</evidence>
<evidence type="ECO:0000256" key="2">
    <source>
        <dbReference type="HAMAP-Rule" id="MF_01940"/>
    </source>
</evidence>
<feature type="active site" description="Proton donor" evidence="2">
    <location>
        <position position="44"/>
    </location>
</feature>
<dbReference type="OrthoDB" id="9789350at2"/>
<name>A0A1G8NIF9_9BACI</name>
<comment type="similarity">
    <text evidence="2">Belongs to the 2H phosphoesterase superfamily. ThpR family.</text>
</comment>
<dbReference type="Proteomes" id="UP000198853">
    <property type="component" value="Unassembled WGS sequence"/>
</dbReference>
<dbReference type="EC" id="3.1.4.58" evidence="2"/>
<dbReference type="PANTHER" id="PTHR35561">
    <property type="entry name" value="RNA 2',3'-CYCLIC PHOSPHODIESTERASE"/>
    <property type="match status" value="1"/>
</dbReference>
<dbReference type="GO" id="GO:0016874">
    <property type="term" value="F:ligase activity"/>
    <property type="evidence" value="ECO:0007669"/>
    <property type="project" value="UniProtKB-KW"/>
</dbReference>
<dbReference type="SUPFAM" id="SSF55144">
    <property type="entry name" value="LigT-like"/>
    <property type="match status" value="1"/>
</dbReference>
<feature type="active site" description="Proton acceptor" evidence="2">
    <location>
        <position position="130"/>
    </location>
</feature>
<evidence type="ECO:0000256" key="1">
    <source>
        <dbReference type="ARBA" id="ARBA00022801"/>
    </source>
</evidence>